<organism evidence="8 9">
    <name type="scientific">Phenylobacterium montanum</name>
    <dbReference type="NCBI Taxonomy" id="2823693"/>
    <lineage>
        <taxon>Bacteria</taxon>
        <taxon>Pseudomonadati</taxon>
        <taxon>Pseudomonadota</taxon>
        <taxon>Alphaproteobacteria</taxon>
        <taxon>Caulobacterales</taxon>
        <taxon>Caulobacteraceae</taxon>
        <taxon>Phenylobacterium</taxon>
    </lineage>
</organism>
<keyword evidence="5" id="KW-0234">DNA repair</keyword>
<accession>A0A975IST1</accession>
<evidence type="ECO:0000313" key="8">
    <source>
        <dbReference type="EMBL" id="QUD86058.1"/>
    </source>
</evidence>
<sequence length="167" mass="19128">MCLGRPRTRRVARTTTKDVDPARSAQMARVRGKDTKPELMVRRTLHAAGLRFRLQARDLPGRPDIVFRSRRIAIFVHGCFWHRHDDPGCKLARMPKSRQEFWGPKLAANAERDSRNIEALLKAGWAVEIVWECDLGPERLSRLIDRVRAKAPRSPSRAAKSELKDAD</sequence>
<dbReference type="GO" id="GO:0004519">
    <property type="term" value="F:endonuclease activity"/>
    <property type="evidence" value="ECO:0007669"/>
    <property type="project" value="UniProtKB-KW"/>
</dbReference>
<dbReference type="Proteomes" id="UP000676409">
    <property type="component" value="Chromosome"/>
</dbReference>
<dbReference type="AlphaFoldDB" id="A0A975IST1"/>
<dbReference type="SUPFAM" id="SSF52980">
    <property type="entry name" value="Restriction endonuclease-like"/>
    <property type="match status" value="1"/>
</dbReference>
<keyword evidence="2 8" id="KW-0255">Endonuclease</keyword>
<evidence type="ECO:0000313" key="9">
    <source>
        <dbReference type="Proteomes" id="UP000676409"/>
    </source>
</evidence>
<protein>
    <submittedName>
        <fullName evidence="8">DNA mismatch endonuclease Vsr</fullName>
    </submittedName>
</protein>
<dbReference type="REBASE" id="487704">
    <property type="entry name" value="V.CspsS6ORF13190P"/>
</dbReference>
<keyword evidence="1" id="KW-0540">Nuclease</keyword>
<name>A0A975IST1_9CAUL</name>
<reference evidence="8" key="1">
    <citation type="submission" date="2021-04" db="EMBL/GenBank/DDBJ databases">
        <title>The complete genome sequence of Caulobacter sp. S6.</title>
        <authorList>
            <person name="Tang Y."/>
            <person name="Ouyang W."/>
            <person name="Liu Q."/>
            <person name="Huang B."/>
            <person name="Guo Z."/>
            <person name="Lei P."/>
        </authorList>
    </citation>
    <scope>NUCLEOTIDE SEQUENCE</scope>
    <source>
        <strain evidence="8">S6</strain>
    </source>
</reference>
<dbReference type="InterPro" id="IPR011335">
    <property type="entry name" value="Restrct_endonuc-II-like"/>
</dbReference>
<evidence type="ECO:0000256" key="3">
    <source>
        <dbReference type="ARBA" id="ARBA00022763"/>
    </source>
</evidence>
<keyword evidence="4" id="KW-0378">Hydrolase</keyword>
<gene>
    <name evidence="8" type="primary">vsr</name>
    <name evidence="8" type="ORF">KCG34_13180</name>
</gene>
<evidence type="ECO:0000256" key="4">
    <source>
        <dbReference type="ARBA" id="ARBA00022801"/>
    </source>
</evidence>
<comment type="similarity">
    <text evidence="6">Belongs to the Vsr family.</text>
</comment>
<dbReference type="Pfam" id="PF03852">
    <property type="entry name" value="Vsr"/>
    <property type="match status" value="1"/>
</dbReference>
<evidence type="ECO:0000256" key="2">
    <source>
        <dbReference type="ARBA" id="ARBA00022759"/>
    </source>
</evidence>
<dbReference type="CDD" id="cd00221">
    <property type="entry name" value="Vsr"/>
    <property type="match status" value="1"/>
</dbReference>
<dbReference type="NCBIfam" id="TIGR00632">
    <property type="entry name" value="vsr"/>
    <property type="match status" value="1"/>
</dbReference>
<evidence type="ECO:0000256" key="1">
    <source>
        <dbReference type="ARBA" id="ARBA00022722"/>
    </source>
</evidence>
<dbReference type="Gene3D" id="3.40.960.10">
    <property type="entry name" value="VSR Endonuclease"/>
    <property type="match status" value="1"/>
</dbReference>
<proteinExistence type="inferred from homology"/>
<evidence type="ECO:0000256" key="5">
    <source>
        <dbReference type="ARBA" id="ARBA00023204"/>
    </source>
</evidence>
<evidence type="ECO:0000256" key="6">
    <source>
        <dbReference type="ARBA" id="ARBA00029466"/>
    </source>
</evidence>
<dbReference type="GO" id="GO:0006298">
    <property type="term" value="P:mismatch repair"/>
    <property type="evidence" value="ECO:0007669"/>
    <property type="project" value="InterPro"/>
</dbReference>
<dbReference type="GO" id="GO:0016787">
    <property type="term" value="F:hydrolase activity"/>
    <property type="evidence" value="ECO:0007669"/>
    <property type="project" value="UniProtKB-KW"/>
</dbReference>
<keyword evidence="3" id="KW-0227">DNA damage</keyword>
<evidence type="ECO:0000256" key="7">
    <source>
        <dbReference type="SAM" id="MobiDB-lite"/>
    </source>
</evidence>
<feature type="compositionally biased region" description="Basic residues" evidence="7">
    <location>
        <begin position="1"/>
        <end position="12"/>
    </location>
</feature>
<feature type="region of interest" description="Disordered" evidence="7">
    <location>
        <begin position="1"/>
        <end position="23"/>
    </location>
</feature>
<dbReference type="KEGG" id="caul:KCG34_13180"/>
<dbReference type="InterPro" id="IPR004603">
    <property type="entry name" value="DNA_mismatch_endonuc_vsr"/>
</dbReference>
<dbReference type="EMBL" id="CP073078">
    <property type="protein sequence ID" value="QUD86058.1"/>
    <property type="molecule type" value="Genomic_DNA"/>
</dbReference>
<keyword evidence="9" id="KW-1185">Reference proteome</keyword>